<dbReference type="RefSeq" id="XP_002780681.1">
    <property type="nucleotide sequence ID" value="XM_002780635.1"/>
</dbReference>
<proteinExistence type="predicted"/>
<dbReference type="Proteomes" id="UP000007800">
    <property type="component" value="Unassembled WGS sequence"/>
</dbReference>
<evidence type="ECO:0000313" key="1">
    <source>
        <dbReference type="EMBL" id="EER12476.1"/>
    </source>
</evidence>
<dbReference type="AlphaFoldDB" id="C5KSR5"/>
<name>C5KSR5_PERM5</name>
<sequence length="167" mass="18829">MGDKVALRSLDDYEFREYEDGDNLFLVEDEFAPVDCEIFRCWVAVDTTKQMVVAMLDMSIPKASLAYEVEKAIKDKRPSGCKHPGGAIGAMYKLVVAEKWKKAGLEAGLLSKTFQDLPKVKPNWDVVYVWANPADGPRIALYKEAKFIKILDNQGASKLQAYARYNK</sequence>
<organism evidence="2">
    <name type="scientific">Perkinsus marinus (strain ATCC 50983 / TXsc)</name>
    <dbReference type="NCBI Taxonomy" id="423536"/>
    <lineage>
        <taxon>Eukaryota</taxon>
        <taxon>Sar</taxon>
        <taxon>Alveolata</taxon>
        <taxon>Perkinsozoa</taxon>
        <taxon>Perkinsea</taxon>
        <taxon>Perkinsida</taxon>
        <taxon>Perkinsidae</taxon>
        <taxon>Perkinsus</taxon>
    </lineage>
</organism>
<evidence type="ECO:0000313" key="2">
    <source>
        <dbReference type="Proteomes" id="UP000007800"/>
    </source>
</evidence>
<accession>C5KSR5</accession>
<protein>
    <submittedName>
        <fullName evidence="1">Uncharacterized protein</fullName>
    </submittedName>
</protein>
<gene>
    <name evidence="1" type="ORF">Pmar_PMAR007607</name>
</gene>
<reference evidence="1 2" key="1">
    <citation type="submission" date="2008-07" db="EMBL/GenBank/DDBJ databases">
        <authorList>
            <person name="El-Sayed N."/>
            <person name="Caler E."/>
            <person name="Inman J."/>
            <person name="Amedeo P."/>
            <person name="Hass B."/>
            <person name="Wortman J."/>
        </authorList>
    </citation>
    <scope>NUCLEOTIDE SEQUENCE [LARGE SCALE GENOMIC DNA]</scope>
    <source>
        <strain evidence="2">ATCC 50983 / TXsc</strain>
    </source>
</reference>
<keyword evidence="2" id="KW-1185">Reference proteome</keyword>
<dbReference type="InParanoid" id="C5KSR5"/>
<dbReference type="Gene3D" id="3.40.630.30">
    <property type="match status" value="1"/>
</dbReference>
<dbReference type="EMBL" id="GG676132">
    <property type="protein sequence ID" value="EER12476.1"/>
    <property type="molecule type" value="Genomic_DNA"/>
</dbReference>
<dbReference type="GeneID" id="9057838"/>